<dbReference type="PANTHER" id="PTHR10644">
    <property type="entry name" value="DNA REPAIR/RNA PROCESSING CPSF FAMILY"/>
    <property type="match status" value="1"/>
</dbReference>
<organism evidence="7 8">
    <name type="scientific">Cichlidogyrus casuarinus</name>
    <dbReference type="NCBI Taxonomy" id="1844966"/>
    <lineage>
        <taxon>Eukaryota</taxon>
        <taxon>Metazoa</taxon>
        <taxon>Spiralia</taxon>
        <taxon>Lophotrochozoa</taxon>
        <taxon>Platyhelminthes</taxon>
        <taxon>Monogenea</taxon>
        <taxon>Monopisthocotylea</taxon>
        <taxon>Dactylogyridea</taxon>
        <taxon>Ancyrocephalidae</taxon>
        <taxon>Cichlidogyrus</taxon>
    </lineage>
</organism>
<keyword evidence="2" id="KW-0539">Nucleus</keyword>
<feature type="region of interest" description="Disordered" evidence="3">
    <location>
        <begin position="1"/>
        <end position="21"/>
    </location>
</feature>
<dbReference type="InterPro" id="IPR015943">
    <property type="entry name" value="WD40/YVTN_repeat-like_dom_sf"/>
</dbReference>
<evidence type="ECO:0000313" key="7">
    <source>
        <dbReference type="EMBL" id="KAL3319241.1"/>
    </source>
</evidence>
<feature type="region of interest" description="Disordered" evidence="3">
    <location>
        <begin position="452"/>
        <end position="485"/>
    </location>
</feature>
<dbReference type="Proteomes" id="UP001626550">
    <property type="component" value="Unassembled WGS sequence"/>
</dbReference>
<comment type="caution">
    <text evidence="7">The sequence shown here is derived from an EMBL/GenBank/DDBJ whole genome shotgun (WGS) entry which is preliminary data.</text>
</comment>
<feature type="non-terminal residue" evidence="7">
    <location>
        <position position="1404"/>
    </location>
</feature>
<gene>
    <name evidence="7" type="primary">CPSF1_1</name>
    <name evidence="7" type="ORF">Ciccas_002097</name>
</gene>
<dbReference type="EMBL" id="JBJKFK010000156">
    <property type="protein sequence ID" value="KAL3319241.1"/>
    <property type="molecule type" value="Genomic_DNA"/>
</dbReference>
<evidence type="ECO:0000313" key="8">
    <source>
        <dbReference type="Proteomes" id="UP001626550"/>
    </source>
</evidence>
<dbReference type="Pfam" id="PF23726">
    <property type="entry name" value="Beta-prop_RSE1_2nd"/>
    <property type="match status" value="1"/>
</dbReference>
<evidence type="ECO:0000259" key="5">
    <source>
        <dbReference type="Pfam" id="PF10433"/>
    </source>
</evidence>
<comment type="subcellular location">
    <subcellularLocation>
        <location evidence="1">Nucleus</location>
    </subcellularLocation>
</comment>
<feature type="domain" description="RSE1/DDB1/CPSF1 C-terminal" evidence="4">
    <location>
        <begin position="1305"/>
        <end position="1404"/>
    </location>
</feature>
<accession>A0ABD2QKG2</accession>
<feature type="domain" description="RSE1/DDB1/CPSF1 first beta-propeller" evidence="5">
    <location>
        <begin position="48"/>
        <end position="431"/>
    </location>
</feature>
<reference evidence="7 8" key="1">
    <citation type="submission" date="2024-11" db="EMBL/GenBank/DDBJ databases">
        <title>Adaptive evolution of stress response genes in parasites aligns with host niche diversity.</title>
        <authorList>
            <person name="Hahn C."/>
            <person name="Resl P."/>
        </authorList>
    </citation>
    <scope>NUCLEOTIDE SEQUENCE [LARGE SCALE GENOMIC DNA]</scope>
    <source>
        <strain evidence="7">EGGRZ-B1_66</strain>
        <tissue evidence="7">Body</tissue>
    </source>
</reference>
<keyword evidence="8" id="KW-1185">Reference proteome</keyword>
<dbReference type="InterPro" id="IPR050358">
    <property type="entry name" value="RSE1/DDB1/CFT1"/>
</dbReference>
<feature type="compositionally biased region" description="Acidic residues" evidence="3">
    <location>
        <begin position="640"/>
        <end position="652"/>
    </location>
</feature>
<evidence type="ECO:0000256" key="1">
    <source>
        <dbReference type="ARBA" id="ARBA00004123"/>
    </source>
</evidence>
<protein>
    <submittedName>
        <fullName evidence="7">Cleavage and polyadenylation specificity factor subunit 1</fullName>
    </submittedName>
</protein>
<feature type="region of interest" description="Disordered" evidence="3">
    <location>
        <begin position="632"/>
        <end position="689"/>
    </location>
</feature>
<name>A0ABD2QKG2_9PLAT</name>
<dbReference type="Gene3D" id="2.130.10.10">
    <property type="entry name" value="YVTN repeat-like/Quinoprotein amine dehydrogenase"/>
    <property type="match status" value="2"/>
</dbReference>
<dbReference type="GO" id="GO:0005634">
    <property type="term" value="C:nucleus"/>
    <property type="evidence" value="ECO:0007669"/>
    <property type="project" value="UniProtKB-SubCell"/>
</dbReference>
<feature type="compositionally biased region" description="Polar residues" evidence="3">
    <location>
        <begin position="1"/>
        <end position="17"/>
    </location>
</feature>
<evidence type="ECO:0000256" key="3">
    <source>
        <dbReference type="SAM" id="MobiDB-lite"/>
    </source>
</evidence>
<evidence type="ECO:0000256" key="2">
    <source>
        <dbReference type="ARBA" id="ARBA00023242"/>
    </source>
</evidence>
<dbReference type="Pfam" id="PF03178">
    <property type="entry name" value="CPSF_A"/>
    <property type="match status" value="1"/>
</dbReference>
<proteinExistence type="predicted"/>
<dbReference type="InterPro" id="IPR018846">
    <property type="entry name" value="Beta-prop_RSE1/DDB1/CPSF1_1st"/>
</dbReference>
<feature type="domain" description="RSE1/DDB1/CPSF1 second beta-propeller" evidence="6">
    <location>
        <begin position="705"/>
        <end position="1206"/>
    </location>
</feature>
<sequence length="1404" mass="157108">MITIGQRLSTSNTSADTPYSKAPQIVPQDALNPIKIIAQYEQITKPTSISFSFYCNIVSADEKHLLTIRANVLEVFHITKDNKDDSQCKFSTLFSELLPSQVYDASIAKMMDFKLDCLLLSFKDAKVALLTYDPSQMEFRTLSLHNYEFDQHKNGCLNFVHGPMMRVDPLSRCAVVLVYDRHLAVLPFKRPEALNLDELQEQAVTASAYNCPVLPSFTIALENSTSEKILHVRDMKFMPGFFEPTLAILYEPTATWAGRLVQRKDTCCLLALSFNLHKRTNPVIWFHESLPYDAYKVVPVSSRYGGALVIATNSILYLKQNNPSVGLPLNYFAKISTNFPMKMEVPICGPLSLDGVSILELSDEDFLLVTFNGESYILTLWLDTTSKSVQSLVMNGSKALVPASCMSMMENRQVFIGSEQTDSILVRYETGTTQMDKEGNYESWPEFIPQKAEDEEKEEEEVKKNGEVAETEVEPEQMETSVTESDIDSKFNEADYELYGNLVKIDVSKFKPITTYTFEVQDHLLNLGPMSSLTCGEIPFLTHGTDRHQLEEVLLNHGQPNLAIAEAIACVYRDPSPVSASNPNARLSIPGCGEIGGPGIAFIQRTVHAKCSTTFELPGHCSVWSLYGPPMRDSDSVSEISEEPDWGDEEEPTVQQAEEPSANHDNEQPLEEEEKQEPVPEPKPKKPFVPLEERLSRDKLPKPVGQQHSFLLLSGDDSTMILEVGKEIVELGLSGYNTAEATLAAFNIGAGYCTDDEAPASPKVGHHYPYIMQVSPNSVRLLDGSILLECVQLTREYCFFLAAHCDPYVLLASEDDELFFLRLKTKEEIAKHMGGVETEQSEVPVSKYFEITKPKVGQVAAPSCFTLCQDTSGNLCKWIFSQTSAMNRLKQAHNSGLLEERRTSFLDQSDCELPNKPKLSQSDQEDMSIYGYVLGKPREEKEMETCMEEEEEKPVSVEPAAEVMNVDEEEEDVQEQSGRYFAFVVFTNGVLEIYSLPSFTLLVEVHHFAEFPSFLIDHRAAELLKKAGPKNTQMPAFGNQPEPVQQSEDDLVAPVLELKFMLHGLNHDRPLLFARNELQVVAYEAQCYSGCAGDEFGLLRWRKLPEVGILVPPKRVRSHPKCASLQARFSTSQALMTTFEDIGGHRGVFVAGTQPTWMFLGRQGHLRVVAHALDGVLSSMAPLNTVSCPAGFVCLTQANEMRLATLPSGYDWTAEVGVKWISLDSNPHYVQYHLESRVYALVTSKPQIAPTVFKLNTEGAKVEEFMERPRTCVYPEKDNYYLQLCSSERCIYRKEGPFWETVPYTTFEFDQWEVVNDLKTVALKVAQSAQGTRDLLAVCANLSYGEEIPVRGRIVIFDIVEVVPQPGRPLTSHKMKKLCDQEQQGSVTCLSSCSGHLLGAVGQK</sequence>
<dbReference type="Pfam" id="PF10433">
    <property type="entry name" value="Beta-prop_RSE1_1st"/>
    <property type="match status" value="1"/>
</dbReference>
<evidence type="ECO:0000259" key="6">
    <source>
        <dbReference type="Pfam" id="PF23726"/>
    </source>
</evidence>
<evidence type="ECO:0000259" key="4">
    <source>
        <dbReference type="Pfam" id="PF03178"/>
    </source>
</evidence>
<dbReference type="InterPro" id="IPR004871">
    <property type="entry name" value="RSE1/DDB1/CPSF1_C"/>
</dbReference>
<dbReference type="InterPro" id="IPR058543">
    <property type="entry name" value="Beta-prop_RSE1/DDB1/CPSF1_2nd"/>
</dbReference>